<evidence type="ECO:0000259" key="7">
    <source>
        <dbReference type="PROSITE" id="PS50043"/>
    </source>
</evidence>
<evidence type="ECO:0000313" key="10">
    <source>
        <dbReference type="Proteomes" id="UP001264980"/>
    </source>
</evidence>
<protein>
    <submittedName>
        <fullName evidence="9">Two-component system invasion response regulator UvrY</fullName>
    </submittedName>
</protein>
<gene>
    <name evidence="9" type="ORF">J2W84_005570</name>
</gene>
<evidence type="ECO:0000256" key="5">
    <source>
        <dbReference type="ARBA" id="ARBA00023163"/>
    </source>
</evidence>
<dbReference type="SUPFAM" id="SSF52172">
    <property type="entry name" value="CheY-like"/>
    <property type="match status" value="1"/>
</dbReference>
<comment type="caution">
    <text evidence="9">The sequence shown here is derived from an EMBL/GenBank/DDBJ whole genome shotgun (WGS) entry which is preliminary data.</text>
</comment>
<evidence type="ECO:0000256" key="2">
    <source>
        <dbReference type="ARBA" id="ARBA00023012"/>
    </source>
</evidence>
<dbReference type="SUPFAM" id="SSF46894">
    <property type="entry name" value="C-terminal effector domain of the bipartite response regulators"/>
    <property type="match status" value="1"/>
</dbReference>
<name>A0ABU1R510_9BACT</name>
<dbReference type="InterPro" id="IPR058245">
    <property type="entry name" value="NreC/VraR/RcsB-like_REC"/>
</dbReference>
<dbReference type="PANTHER" id="PTHR43214:SF3">
    <property type="entry name" value="RESPONSE REGULATOR UVRY"/>
    <property type="match status" value="1"/>
</dbReference>
<dbReference type="InterPro" id="IPR000792">
    <property type="entry name" value="Tscrpt_reg_LuxR_C"/>
</dbReference>
<evidence type="ECO:0000256" key="1">
    <source>
        <dbReference type="ARBA" id="ARBA00022553"/>
    </source>
</evidence>
<keyword evidence="10" id="KW-1185">Reference proteome</keyword>
<evidence type="ECO:0000256" key="3">
    <source>
        <dbReference type="ARBA" id="ARBA00023015"/>
    </source>
</evidence>
<keyword evidence="5" id="KW-0804">Transcription</keyword>
<evidence type="ECO:0000256" key="4">
    <source>
        <dbReference type="ARBA" id="ARBA00023125"/>
    </source>
</evidence>
<keyword evidence="2" id="KW-0902">Two-component regulatory system</keyword>
<reference evidence="9 10" key="1">
    <citation type="submission" date="2023-07" db="EMBL/GenBank/DDBJ databases">
        <title>Sorghum-associated microbial communities from plants grown in Nebraska, USA.</title>
        <authorList>
            <person name="Schachtman D."/>
        </authorList>
    </citation>
    <scope>NUCLEOTIDE SEQUENCE [LARGE SCALE GENOMIC DNA]</scope>
    <source>
        <strain evidence="9 10">BE57</strain>
    </source>
</reference>
<dbReference type="CDD" id="cd17535">
    <property type="entry name" value="REC_NarL-like"/>
    <property type="match status" value="1"/>
</dbReference>
<keyword evidence="3" id="KW-0805">Transcription regulation</keyword>
<keyword evidence="1 6" id="KW-0597">Phosphoprotein</keyword>
<feature type="domain" description="HTH luxR-type" evidence="7">
    <location>
        <begin position="165"/>
        <end position="230"/>
    </location>
</feature>
<dbReference type="SMART" id="SM00448">
    <property type="entry name" value="REC"/>
    <property type="match status" value="1"/>
</dbReference>
<feature type="modified residue" description="4-aspartylphosphate" evidence="6">
    <location>
        <position position="77"/>
    </location>
</feature>
<evidence type="ECO:0000313" key="9">
    <source>
        <dbReference type="EMBL" id="MDR6808506.1"/>
    </source>
</evidence>
<organism evidence="9 10">
    <name type="scientific">Dyadobacter fermentans</name>
    <dbReference type="NCBI Taxonomy" id="94254"/>
    <lineage>
        <taxon>Bacteria</taxon>
        <taxon>Pseudomonadati</taxon>
        <taxon>Bacteroidota</taxon>
        <taxon>Cytophagia</taxon>
        <taxon>Cytophagales</taxon>
        <taxon>Spirosomataceae</taxon>
        <taxon>Dyadobacter</taxon>
    </lineage>
</organism>
<feature type="domain" description="Response regulatory" evidence="8">
    <location>
        <begin position="25"/>
        <end position="142"/>
    </location>
</feature>
<dbReference type="Proteomes" id="UP001264980">
    <property type="component" value="Unassembled WGS sequence"/>
</dbReference>
<dbReference type="Gene3D" id="3.40.50.2300">
    <property type="match status" value="1"/>
</dbReference>
<keyword evidence="4" id="KW-0238">DNA-binding</keyword>
<dbReference type="InterPro" id="IPR016032">
    <property type="entry name" value="Sig_transdc_resp-reg_C-effctor"/>
</dbReference>
<dbReference type="SMART" id="SM00421">
    <property type="entry name" value="HTH_LUXR"/>
    <property type="match status" value="1"/>
</dbReference>
<dbReference type="Pfam" id="PF00196">
    <property type="entry name" value="GerE"/>
    <property type="match status" value="1"/>
</dbReference>
<dbReference type="InterPro" id="IPR039420">
    <property type="entry name" value="WalR-like"/>
</dbReference>
<dbReference type="PANTHER" id="PTHR43214">
    <property type="entry name" value="TWO-COMPONENT RESPONSE REGULATOR"/>
    <property type="match status" value="1"/>
</dbReference>
<sequence length="239" mass="26830">MKCINFSHYDQTVILKGPVAYMPLSIIIADDHQLVRKGLQMVVKEVLGFSVNVEFAETGREVIEKITGREFDMLITDLNMPETNELALIPDILRIRPKLKILVVTMKPDKVFAARFFREGALGYVNKTEPDQVLAEAIQVVSQGRRYISRSQSEIFSNALIGNVANTPFDKLSKREFEVALLLLKGYGALEVANALSISASTASSFRCRVFDKLEIKNLLELNHLAQMYQIGSDFEAES</sequence>
<accession>A0ABU1R510</accession>
<dbReference type="RefSeq" id="WP_223404698.1">
    <property type="nucleotide sequence ID" value="NZ_JAHXBN020000001.1"/>
</dbReference>
<evidence type="ECO:0000256" key="6">
    <source>
        <dbReference type="PROSITE-ProRule" id="PRU00169"/>
    </source>
</evidence>
<dbReference type="InterPro" id="IPR001789">
    <property type="entry name" value="Sig_transdc_resp-reg_receiver"/>
</dbReference>
<dbReference type="PROSITE" id="PS50110">
    <property type="entry name" value="RESPONSE_REGULATORY"/>
    <property type="match status" value="1"/>
</dbReference>
<dbReference type="PRINTS" id="PR00038">
    <property type="entry name" value="HTHLUXR"/>
</dbReference>
<dbReference type="InterPro" id="IPR011006">
    <property type="entry name" value="CheY-like_superfamily"/>
</dbReference>
<dbReference type="Pfam" id="PF00072">
    <property type="entry name" value="Response_reg"/>
    <property type="match status" value="1"/>
</dbReference>
<dbReference type="EMBL" id="JAVDTI010000007">
    <property type="protein sequence ID" value="MDR6808506.1"/>
    <property type="molecule type" value="Genomic_DNA"/>
</dbReference>
<evidence type="ECO:0000259" key="8">
    <source>
        <dbReference type="PROSITE" id="PS50110"/>
    </source>
</evidence>
<proteinExistence type="predicted"/>
<dbReference type="PROSITE" id="PS50043">
    <property type="entry name" value="HTH_LUXR_2"/>
    <property type="match status" value="1"/>
</dbReference>